<name>A0A1J7H343_LUPAN</name>
<keyword evidence="2" id="KW-1185">Reference proteome</keyword>
<reference evidence="1 2" key="1">
    <citation type="journal article" date="2017" name="Plant Biotechnol. J.">
        <title>A comprehensive draft genome sequence for lupin (Lupinus angustifolius), an emerging health food: insights into plant-microbe interactions and legume evolution.</title>
        <authorList>
            <person name="Hane J.K."/>
            <person name="Ming Y."/>
            <person name="Kamphuis L.G."/>
            <person name="Nelson M.N."/>
            <person name="Garg G."/>
            <person name="Atkins C.A."/>
            <person name="Bayer P.E."/>
            <person name="Bravo A."/>
            <person name="Bringans S."/>
            <person name="Cannon S."/>
            <person name="Edwards D."/>
            <person name="Foley R."/>
            <person name="Gao L.L."/>
            <person name="Harrison M.J."/>
            <person name="Huang W."/>
            <person name="Hurgobin B."/>
            <person name="Li S."/>
            <person name="Liu C.W."/>
            <person name="McGrath A."/>
            <person name="Morahan G."/>
            <person name="Murray J."/>
            <person name="Weller J."/>
            <person name="Jian J."/>
            <person name="Singh K.B."/>
        </authorList>
    </citation>
    <scope>NUCLEOTIDE SEQUENCE [LARGE SCALE GENOMIC DNA]</scope>
    <source>
        <strain evidence="2">cv. Tanjil</strain>
        <tissue evidence="1">Whole plant</tissue>
    </source>
</reference>
<protein>
    <submittedName>
        <fullName evidence="1">Uncharacterized protein</fullName>
    </submittedName>
</protein>
<proteinExistence type="predicted"/>
<evidence type="ECO:0000313" key="2">
    <source>
        <dbReference type="Proteomes" id="UP000188354"/>
    </source>
</evidence>
<dbReference type="EMBL" id="CM007375">
    <property type="protein sequence ID" value="OIV96768.1"/>
    <property type="molecule type" value="Genomic_DNA"/>
</dbReference>
<gene>
    <name evidence="1" type="ORF">TanjilG_19927</name>
</gene>
<dbReference type="Proteomes" id="UP000188354">
    <property type="component" value="Chromosome LG15"/>
</dbReference>
<dbReference type="OMA" id="NMILAPY"/>
<evidence type="ECO:0000313" key="1">
    <source>
        <dbReference type="EMBL" id="OIV96768.1"/>
    </source>
</evidence>
<sequence>MMQQKVTSTKCETKMKNLGKNKKNATVIPAPRKLVKTMIFESVVDFIIHLFSAEDGKPTKKEMMVTAPCCCRRKTKCICS</sequence>
<accession>A0A1J7H343</accession>
<dbReference type="Gramene" id="OIV96768">
    <property type="protein sequence ID" value="OIV96768"/>
    <property type="gene ID" value="TanjilG_19927"/>
</dbReference>
<dbReference type="AlphaFoldDB" id="A0A1J7H343"/>
<organism evidence="1 2">
    <name type="scientific">Lupinus angustifolius</name>
    <name type="common">Narrow-leaved blue lupine</name>
    <dbReference type="NCBI Taxonomy" id="3871"/>
    <lineage>
        <taxon>Eukaryota</taxon>
        <taxon>Viridiplantae</taxon>
        <taxon>Streptophyta</taxon>
        <taxon>Embryophyta</taxon>
        <taxon>Tracheophyta</taxon>
        <taxon>Spermatophyta</taxon>
        <taxon>Magnoliopsida</taxon>
        <taxon>eudicotyledons</taxon>
        <taxon>Gunneridae</taxon>
        <taxon>Pentapetalae</taxon>
        <taxon>rosids</taxon>
        <taxon>fabids</taxon>
        <taxon>Fabales</taxon>
        <taxon>Fabaceae</taxon>
        <taxon>Papilionoideae</taxon>
        <taxon>50 kb inversion clade</taxon>
        <taxon>genistoids sensu lato</taxon>
        <taxon>core genistoids</taxon>
        <taxon>Genisteae</taxon>
        <taxon>Lupinus</taxon>
    </lineage>
</organism>